<organism evidence="1">
    <name type="scientific">marine metagenome</name>
    <dbReference type="NCBI Taxonomy" id="408172"/>
    <lineage>
        <taxon>unclassified sequences</taxon>
        <taxon>metagenomes</taxon>
        <taxon>ecological metagenomes</taxon>
    </lineage>
</organism>
<proteinExistence type="predicted"/>
<name>A0A383DVC6_9ZZZZ</name>
<sequence length="44" mass="4731">MASEGAPYQRAMVVVAHADDAEWGCAGTVAKWCAEGWEVVYVLC</sequence>
<dbReference type="Gene3D" id="3.40.50.10320">
    <property type="entry name" value="LmbE-like"/>
    <property type="match status" value="1"/>
</dbReference>
<dbReference type="InterPro" id="IPR024078">
    <property type="entry name" value="LmbE-like_dom_sf"/>
</dbReference>
<protein>
    <recommendedName>
        <fullName evidence="2">PIG-L family deacetylase</fullName>
    </recommendedName>
</protein>
<accession>A0A383DVC6</accession>
<feature type="non-terminal residue" evidence="1">
    <location>
        <position position="44"/>
    </location>
</feature>
<dbReference type="InterPro" id="IPR003737">
    <property type="entry name" value="GlcNAc_PI_deacetylase-related"/>
</dbReference>
<dbReference type="SUPFAM" id="SSF102588">
    <property type="entry name" value="LmbE-like"/>
    <property type="match status" value="1"/>
</dbReference>
<evidence type="ECO:0000313" key="1">
    <source>
        <dbReference type="EMBL" id="SVE48497.1"/>
    </source>
</evidence>
<evidence type="ECO:0008006" key="2">
    <source>
        <dbReference type="Google" id="ProtNLM"/>
    </source>
</evidence>
<reference evidence="1" key="1">
    <citation type="submission" date="2018-05" db="EMBL/GenBank/DDBJ databases">
        <authorList>
            <person name="Lanie J.A."/>
            <person name="Ng W.-L."/>
            <person name="Kazmierczak K.M."/>
            <person name="Andrzejewski T.M."/>
            <person name="Davidsen T.M."/>
            <person name="Wayne K.J."/>
            <person name="Tettelin H."/>
            <person name="Glass J.I."/>
            <person name="Rusch D."/>
            <person name="Podicherti R."/>
            <person name="Tsui H.-C.T."/>
            <person name="Winkler M.E."/>
        </authorList>
    </citation>
    <scope>NUCLEOTIDE SEQUENCE</scope>
</reference>
<dbReference type="AlphaFoldDB" id="A0A383DVC6"/>
<dbReference type="EMBL" id="UINC01220536">
    <property type="protein sequence ID" value="SVE48497.1"/>
    <property type="molecule type" value="Genomic_DNA"/>
</dbReference>
<dbReference type="Pfam" id="PF02585">
    <property type="entry name" value="PIG-L"/>
    <property type="match status" value="1"/>
</dbReference>
<gene>
    <name evidence="1" type="ORF">METZ01_LOCUS501351</name>
</gene>